<protein>
    <submittedName>
        <fullName evidence="2">Class I SAM-dependent methyltransferase</fullName>
    </submittedName>
</protein>
<proteinExistence type="predicted"/>
<dbReference type="EMBL" id="CP063169">
    <property type="protein sequence ID" value="QOR70684.1"/>
    <property type="molecule type" value="Genomic_DNA"/>
</dbReference>
<organism evidence="2 3">
    <name type="scientific">Ruania alkalisoli</name>
    <dbReference type="NCBI Taxonomy" id="2779775"/>
    <lineage>
        <taxon>Bacteria</taxon>
        <taxon>Bacillati</taxon>
        <taxon>Actinomycetota</taxon>
        <taxon>Actinomycetes</taxon>
        <taxon>Micrococcales</taxon>
        <taxon>Ruaniaceae</taxon>
        <taxon>Ruania</taxon>
    </lineage>
</organism>
<name>A0A7M1SUR7_9MICO</name>
<sequence>MMKAAQFWATGDYATVGDLWSQPGRDLPARLSVTGKDVVDLATGTGVTAIAAARAGAGAVTGVDVTPSLLVEARRRAGDLPIRWVEADVTALPLPDDSADLAVSTFGMVFAEPGSAFGEARRIVRPGGRVVTTSWSEEGFFGRLRRTLAPYAPDAPEPWHENAVGIRNVLGPGAEVAEASFVMTVASPEDFVEMLERHSAPIVLLSRGIGEQWLTARQALVDLAATSGTWQGDQFEIVVSYLITSISVE</sequence>
<dbReference type="GO" id="GO:0008168">
    <property type="term" value="F:methyltransferase activity"/>
    <property type="evidence" value="ECO:0007669"/>
    <property type="project" value="UniProtKB-KW"/>
</dbReference>
<reference evidence="2 3" key="1">
    <citation type="submission" date="2020-10" db="EMBL/GenBank/DDBJ databases">
        <title>Haloactinobacterium sp. RN3S43, a bacterium isolated from saline soil.</title>
        <authorList>
            <person name="Sun J.-Q."/>
        </authorList>
    </citation>
    <scope>NUCLEOTIDE SEQUENCE [LARGE SCALE GENOMIC DNA]</scope>
    <source>
        <strain evidence="2 3">RN3S43</strain>
    </source>
</reference>
<dbReference type="Gene3D" id="3.40.50.150">
    <property type="entry name" value="Vaccinia Virus protein VP39"/>
    <property type="match status" value="1"/>
</dbReference>
<dbReference type="AlphaFoldDB" id="A0A7M1SUR7"/>
<keyword evidence="3" id="KW-1185">Reference proteome</keyword>
<dbReference type="RefSeq" id="WP_193497359.1">
    <property type="nucleotide sequence ID" value="NZ_CP063169.1"/>
</dbReference>
<dbReference type="GO" id="GO:0032259">
    <property type="term" value="P:methylation"/>
    <property type="evidence" value="ECO:0007669"/>
    <property type="project" value="UniProtKB-KW"/>
</dbReference>
<dbReference type="Pfam" id="PF13649">
    <property type="entry name" value="Methyltransf_25"/>
    <property type="match status" value="1"/>
</dbReference>
<dbReference type="InterPro" id="IPR041698">
    <property type="entry name" value="Methyltransf_25"/>
</dbReference>
<dbReference type="Proteomes" id="UP000593758">
    <property type="component" value="Chromosome"/>
</dbReference>
<dbReference type="SUPFAM" id="SSF53335">
    <property type="entry name" value="S-adenosyl-L-methionine-dependent methyltransferases"/>
    <property type="match status" value="1"/>
</dbReference>
<evidence type="ECO:0000313" key="2">
    <source>
        <dbReference type="EMBL" id="QOR70684.1"/>
    </source>
</evidence>
<feature type="domain" description="Methyltransferase" evidence="1">
    <location>
        <begin position="38"/>
        <end position="128"/>
    </location>
</feature>
<gene>
    <name evidence="2" type="ORF">IM660_19280</name>
</gene>
<evidence type="ECO:0000313" key="3">
    <source>
        <dbReference type="Proteomes" id="UP000593758"/>
    </source>
</evidence>
<evidence type="ECO:0000259" key="1">
    <source>
        <dbReference type="Pfam" id="PF13649"/>
    </source>
</evidence>
<dbReference type="KEGG" id="halt:IM660_19280"/>
<dbReference type="CDD" id="cd02440">
    <property type="entry name" value="AdoMet_MTases"/>
    <property type="match status" value="1"/>
</dbReference>
<keyword evidence="2" id="KW-0808">Transferase</keyword>
<accession>A0A7M1SUR7</accession>
<keyword evidence="2" id="KW-0489">Methyltransferase</keyword>
<dbReference type="PANTHER" id="PTHR43591">
    <property type="entry name" value="METHYLTRANSFERASE"/>
    <property type="match status" value="1"/>
</dbReference>
<dbReference type="InterPro" id="IPR029063">
    <property type="entry name" value="SAM-dependent_MTases_sf"/>
</dbReference>
<dbReference type="PANTHER" id="PTHR43591:SF24">
    <property type="entry name" value="2-METHOXY-6-POLYPRENYL-1,4-BENZOQUINOL METHYLASE, MITOCHONDRIAL"/>
    <property type="match status" value="1"/>
</dbReference>